<name>A0A6A5QRC8_AMPQU</name>
<dbReference type="OrthoDB" id="2241241at2759"/>
<feature type="transmembrane region" description="Helical" evidence="9">
    <location>
        <begin position="227"/>
        <end position="247"/>
    </location>
</feature>
<evidence type="ECO:0000313" key="11">
    <source>
        <dbReference type="EMBL" id="KAF1918301.1"/>
    </source>
</evidence>
<evidence type="ECO:0000256" key="5">
    <source>
        <dbReference type="ARBA" id="ARBA00022989"/>
    </source>
</evidence>
<keyword evidence="5 9" id="KW-1133">Transmembrane helix</keyword>
<evidence type="ECO:0000256" key="2">
    <source>
        <dbReference type="ARBA" id="ARBA00008335"/>
    </source>
</evidence>
<feature type="transmembrane region" description="Helical" evidence="9">
    <location>
        <begin position="281"/>
        <end position="300"/>
    </location>
</feature>
<dbReference type="InterPro" id="IPR011701">
    <property type="entry name" value="MFS"/>
</dbReference>
<evidence type="ECO:0000256" key="9">
    <source>
        <dbReference type="SAM" id="Phobius"/>
    </source>
</evidence>
<feature type="transmembrane region" description="Helical" evidence="9">
    <location>
        <begin position="166"/>
        <end position="186"/>
    </location>
</feature>
<dbReference type="EMBL" id="ML979134">
    <property type="protein sequence ID" value="KAF1918301.1"/>
    <property type="molecule type" value="Genomic_DNA"/>
</dbReference>
<dbReference type="InterPro" id="IPR020846">
    <property type="entry name" value="MFS_dom"/>
</dbReference>
<keyword evidence="7 9" id="KW-0472">Membrane</keyword>
<feature type="transmembrane region" description="Helical" evidence="9">
    <location>
        <begin position="420"/>
        <end position="438"/>
    </location>
</feature>
<dbReference type="PROSITE" id="PS50850">
    <property type="entry name" value="MFS"/>
    <property type="match status" value="1"/>
</dbReference>
<dbReference type="GO" id="GO:0005886">
    <property type="term" value="C:plasma membrane"/>
    <property type="evidence" value="ECO:0007669"/>
    <property type="project" value="TreeGrafter"/>
</dbReference>
<reference evidence="11" key="1">
    <citation type="journal article" date="2020" name="Stud. Mycol.">
        <title>101 Dothideomycetes genomes: a test case for predicting lifestyles and emergence of pathogens.</title>
        <authorList>
            <person name="Haridas S."/>
            <person name="Albert R."/>
            <person name="Binder M."/>
            <person name="Bloem J."/>
            <person name="Labutti K."/>
            <person name="Salamov A."/>
            <person name="Andreopoulos B."/>
            <person name="Baker S."/>
            <person name="Barry K."/>
            <person name="Bills G."/>
            <person name="Bluhm B."/>
            <person name="Cannon C."/>
            <person name="Castanera R."/>
            <person name="Culley D."/>
            <person name="Daum C."/>
            <person name="Ezra D."/>
            <person name="Gonzalez J."/>
            <person name="Henrissat B."/>
            <person name="Kuo A."/>
            <person name="Liang C."/>
            <person name="Lipzen A."/>
            <person name="Lutzoni F."/>
            <person name="Magnuson J."/>
            <person name="Mondo S."/>
            <person name="Nolan M."/>
            <person name="Ohm R."/>
            <person name="Pangilinan J."/>
            <person name="Park H.-J."/>
            <person name="Ramirez L."/>
            <person name="Alfaro M."/>
            <person name="Sun H."/>
            <person name="Tritt A."/>
            <person name="Yoshinaga Y."/>
            <person name="Zwiers L.-H."/>
            <person name="Turgeon B."/>
            <person name="Goodwin S."/>
            <person name="Spatafora J."/>
            <person name="Crous P."/>
            <person name="Grigoriev I."/>
        </authorList>
    </citation>
    <scope>NUCLEOTIDE SEQUENCE</scope>
    <source>
        <strain evidence="11">HMLAC05119</strain>
    </source>
</reference>
<feature type="transmembrane region" description="Helical" evidence="9">
    <location>
        <begin position="133"/>
        <end position="154"/>
    </location>
</feature>
<evidence type="ECO:0000256" key="1">
    <source>
        <dbReference type="ARBA" id="ARBA00004141"/>
    </source>
</evidence>
<dbReference type="GO" id="GO:0015343">
    <property type="term" value="F:siderophore-iron transmembrane transporter activity"/>
    <property type="evidence" value="ECO:0007669"/>
    <property type="project" value="TreeGrafter"/>
</dbReference>
<feature type="transmembrane region" description="Helical" evidence="9">
    <location>
        <begin position="64"/>
        <end position="83"/>
    </location>
</feature>
<dbReference type="AlphaFoldDB" id="A0A6A5QRC8"/>
<feature type="domain" description="Major facilitator superfamily (MFS) profile" evidence="10">
    <location>
        <begin position="67"/>
        <end position="581"/>
    </location>
</feature>
<dbReference type="SUPFAM" id="SSF103473">
    <property type="entry name" value="MFS general substrate transporter"/>
    <property type="match status" value="1"/>
</dbReference>
<dbReference type="FunFam" id="1.20.1250.20:FF:000197">
    <property type="entry name" value="Siderophore iron transporter 1"/>
    <property type="match status" value="1"/>
</dbReference>
<dbReference type="Pfam" id="PF07690">
    <property type="entry name" value="MFS_1"/>
    <property type="match status" value="1"/>
</dbReference>
<proteinExistence type="inferred from homology"/>
<dbReference type="PANTHER" id="PTHR23501">
    <property type="entry name" value="MAJOR FACILITATOR SUPERFAMILY"/>
    <property type="match status" value="1"/>
</dbReference>
<organism evidence="11 12">
    <name type="scientific">Ampelomyces quisqualis</name>
    <name type="common">Powdery mildew agent</name>
    <dbReference type="NCBI Taxonomy" id="50730"/>
    <lineage>
        <taxon>Eukaryota</taxon>
        <taxon>Fungi</taxon>
        <taxon>Dikarya</taxon>
        <taxon>Ascomycota</taxon>
        <taxon>Pezizomycotina</taxon>
        <taxon>Dothideomycetes</taxon>
        <taxon>Pleosporomycetidae</taxon>
        <taxon>Pleosporales</taxon>
        <taxon>Pleosporineae</taxon>
        <taxon>Phaeosphaeriaceae</taxon>
        <taxon>Ampelomyces</taxon>
    </lineage>
</organism>
<keyword evidence="12" id="KW-1185">Reference proteome</keyword>
<evidence type="ECO:0000256" key="3">
    <source>
        <dbReference type="ARBA" id="ARBA00022448"/>
    </source>
</evidence>
<keyword evidence="4 9" id="KW-0812">Transmembrane</keyword>
<dbReference type="Proteomes" id="UP000800096">
    <property type="component" value="Unassembled WGS sequence"/>
</dbReference>
<keyword evidence="3" id="KW-0813">Transport</keyword>
<sequence>MRFTMRRHNGAPAPIHEPTTPPDAFGKDGEVARDAYSSDVHDNASEHSEKQAGVQRIEAVSKSWTKMSLIIAYGTLLIIANITSLEMQVTGLLQPYAVSSFRAHSLLSTIAVVQSIVSSVVKPPIGKIADVFGRLEAFTFTILLYVIGYIMQALSRNVQTFAGAQIFWAAGLNGVLVLQQIFVADTSDLLNRALYSTLFDLPFLWTVWAGPHVGASILSTIKWRWGYGIWAIILPVCFIPLFISLLMNQLRAKKLGYDLGSAFRGRSIVHVFKNLGIDMDIGGLLLFSAAVSLILLPLTLAPNASGKWTNPSMIAMLVVGSVALLFFPFWETSKKLAPRAFFPKELFKQRTVIAGVLIAFFYFMAFYMSVFPYFYSYLVIVQGKSVVTAGNITRVFSFTSTIASVVVSLLIKYTAHYKYYVTFGSCIYIMGMGLMLAYRNQDSSTSTLIGTQIAIGIGGGFLNVPVQLGVQACASHQQVAAATTIWLTLLEVGGAVGAAISGAIWSTYIPQKLQAYLPAGTDYAPIYGDILVSGNYTLYPLESPERIAINQAYQETMRYLLIGALCASAPILPLTFWMKNYKLDEMKQPVEGVVFGSTEPSAPVKKSGWMFWKR</sequence>
<feature type="transmembrane region" description="Helical" evidence="9">
    <location>
        <begin position="351"/>
        <end position="375"/>
    </location>
</feature>
<evidence type="ECO:0000259" key="10">
    <source>
        <dbReference type="PROSITE" id="PS50850"/>
    </source>
</evidence>
<evidence type="ECO:0000256" key="6">
    <source>
        <dbReference type="ARBA" id="ARBA00023065"/>
    </source>
</evidence>
<evidence type="ECO:0000256" key="4">
    <source>
        <dbReference type="ARBA" id="ARBA00022692"/>
    </source>
</evidence>
<feature type="transmembrane region" description="Helical" evidence="9">
    <location>
        <begin position="395"/>
        <end position="413"/>
    </location>
</feature>
<dbReference type="InterPro" id="IPR036259">
    <property type="entry name" value="MFS_trans_sf"/>
</dbReference>
<evidence type="ECO:0000313" key="12">
    <source>
        <dbReference type="Proteomes" id="UP000800096"/>
    </source>
</evidence>
<feature type="transmembrane region" description="Helical" evidence="9">
    <location>
        <begin position="444"/>
        <end position="464"/>
    </location>
</feature>
<protein>
    <submittedName>
        <fullName evidence="11">Major facilitator superfamily domain-containing protein</fullName>
    </submittedName>
</protein>
<feature type="transmembrane region" description="Helical" evidence="9">
    <location>
        <begin position="312"/>
        <end position="330"/>
    </location>
</feature>
<feature type="transmembrane region" description="Helical" evidence="9">
    <location>
        <begin position="485"/>
        <end position="508"/>
    </location>
</feature>
<gene>
    <name evidence="11" type="ORF">BDU57DRAFT_194070</name>
</gene>
<accession>A0A6A5QRC8</accession>
<feature type="region of interest" description="Disordered" evidence="8">
    <location>
        <begin position="1"/>
        <end position="29"/>
    </location>
</feature>
<feature type="transmembrane region" description="Helical" evidence="9">
    <location>
        <begin position="559"/>
        <end position="578"/>
    </location>
</feature>
<comment type="similarity">
    <text evidence="2">Belongs to the major facilitator superfamily.</text>
</comment>
<dbReference type="PANTHER" id="PTHR23501:SF87">
    <property type="entry name" value="SIDEROPHORE IRON TRANSPORTER 2"/>
    <property type="match status" value="1"/>
</dbReference>
<comment type="subcellular location">
    <subcellularLocation>
        <location evidence="1">Membrane</location>
        <topology evidence="1">Multi-pass membrane protein</topology>
    </subcellularLocation>
</comment>
<dbReference type="Gene3D" id="1.20.1250.20">
    <property type="entry name" value="MFS general substrate transporter like domains"/>
    <property type="match status" value="2"/>
</dbReference>
<keyword evidence="6" id="KW-0406">Ion transport</keyword>
<evidence type="ECO:0000256" key="7">
    <source>
        <dbReference type="ARBA" id="ARBA00023136"/>
    </source>
</evidence>
<evidence type="ECO:0000256" key="8">
    <source>
        <dbReference type="SAM" id="MobiDB-lite"/>
    </source>
</evidence>